<dbReference type="PANTHER" id="PTHR48081">
    <property type="entry name" value="AB HYDROLASE SUPERFAMILY PROTEIN C4A8.06C"/>
    <property type="match status" value="1"/>
</dbReference>
<dbReference type="Gene3D" id="3.40.50.1820">
    <property type="entry name" value="alpha/beta hydrolase"/>
    <property type="match status" value="1"/>
</dbReference>
<dbReference type="InterPro" id="IPR050300">
    <property type="entry name" value="GDXG_lipolytic_enzyme"/>
</dbReference>
<evidence type="ECO:0000313" key="5">
    <source>
        <dbReference type="Proteomes" id="UP000609874"/>
    </source>
</evidence>
<accession>A0ABR8UUV7</accession>
<feature type="domain" description="Alpha/beta hydrolase fold-3" evidence="3">
    <location>
        <begin position="76"/>
        <end position="282"/>
    </location>
</feature>
<evidence type="ECO:0000256" key="2">
    <source>
        <dbReference type="SAM" id="MobiDB-lite"/>
    </source>
</evidence>
<evidence type="ECO:0000256" key="1">
    <source>
        <dbReference type="ARBA" id="ARBA00022801"/>
    </source>
</evidence>
<evidence type="ECO:0000313" key="4">
    <source>
        <dbReference type="EMBL" id="MBD7996349.1"/>
    </source>
</evidence>
<name>A0ABR8UUV7_9MICC</name>
<dbReference type="InterPro" id="IPR029058">
    <property type="entry name" value="AB_hydrolase_fold"/>
</dbReference>
<comment type="caution">
    <text evidence="4">The sequence shown here is derived from an EMBL/GenBank/DDBJ whole genome shotgun (WGS) entry which is preliminary data.</text>
</comment>
<evidence type="ECO:0000259" key="3">
    <source>
        <dbReference type="Pfam" id="PF07859"/>
    </source>
</evidence>
<dbReference type="RefSeq" id="WP_191808628.1">
    <property type="nucleotide sequence ID" value="NZ_JACSQD010000006.1"/>
</dbReference>
<dbReference type="EMBL" id="JACSQD010000006">
    <property type="protein sequence ID" value="MBD7996349.1"/>
    <property type="molecule type" value="Genomic_DNA"/>
</dbReference>
<protein>
    <submittedName>
        <fullName evidence="4">Alpha/beta hydrolase</fullName>
    </submittedName>
</protein>
<dbReference type="Pfam" id="PF07859">
    <property type="entry name" value="Abhydrolase_3"/>
    <property type="match status" value="1"/>
</dbReference>
<keyword evidence="1 4" id="KW-0378">Hydrolase</keyword>
<dbReference type="GO" id="GO:0016787">
    <property type="term" value="F:hydrolase activity"/>
    <property type="evidence" value="ECO:0007669"/>
    <property type="project" value="UniProtKB-KW"/>
</dbReference>
<gene>
    <name evidence="4" type="ORF">H9639_13675</name>
</gene>
<dbReference type="PANTHER" id="PTHR48081:SF8">
    <property type="entry name" value="ALPHA_BETA HYDROLASE FOLD-3 DOMAIN-CONTAINING PROTEIN-RELATED"/>
    <property type="match status" value="1"/>
</dbReference>
<dbReference type="SUPFAM" id="SSF53474">
    <property type="entry name" value="alpha/beta-Hydrolases"/>
    <property type="match status" value="1"/>
</dbReference>
<feature type="compositionally biased region" description="Polar residues" evidence="2">
    <location>
        <begin position="327"/>
        <end position="343"/>
    </location>
</feature>
<dbReference type="Proteomes" id="UP000609874">
    <property type="component" value="Unassembled WGS sequence"/>
</dbReference>
<sequence length="343" mass="35603">MSSFWDRVDPELLPGLAYSEAFPPPLTLAELAEFRARAEAPAAAVLPAGVEVRDVSADGTSLRVFTPSGPGPHPAVFWLHGGGMIAGSVELDTVYCAALCARTAAVVVAVDYRLAPEHPFPAALEDALAGLQWLLGAAEGLGVDPQRVALAGSSAGAGLATGLALLHRDRSGPPLAYLYLMYPMLDPTHSSGSAREFTSIPTWNRAHSEFAWNCYLGAAASDPSAYAAPALAQDLSGLPATLIQTGELDLFRDEDIAFAVRLLQAGVPAELHVYPGAYHGFELNCPDSAAGSQCLRDRDRALNRALHGTSSATVPAPGPAPAAGVTQISTPSTTKNSAEGSLI</sequence>
<organism evidence="4 5">
    <name type="scientific">Arthrobacter gallicola</name>
    <dbReference type="NCBI Taxonomy" id="2762225"/>
    <lineage>
        <taxon>Bacteria</taxon>
        <taxon>Bacillati</taxon>
        <taxon>Actinomycetota</taxon>
        <taxon>Actinomycetes</taxon>
        <taxon>Micrococcales</taxon>
        <taxon>Micrococcaceae</taxon>
        <taxon>Arthrobacter</taxon>
    </lineage>
</organism>
<feature type="region of interest" description="Disordered" evidence="2">
    <location>
        <begin position="309"/>
        <end position="343"/>
    </location>
</feature>
<reference evidence="4 5" key="1">
    <citation type="submission" date="2020-08" db="EMBL/GenBank/DDBJ databases">
        <title>A Genomic Blueprint of the Chicken Gut Microbiome.</title>
        <authorList>
            <person name="Gilroy R."/>
            <person name="Ravi A."/>
            <person name="Getino M."/>
            <person name="Pursley I."/>
            <person name="Horton D.L."/>
            <person name="Alikhan N.-F."/>
            <person name="Baker D."/>
            <person name="Gharbi K."/>
            <person name="Hall N."/>
            <person name="Watson M."/>
            <person name="Adriaenssens E.M."/>
            <person name="Foster-Nyarko E."/>
            <person name="Jarju S."/>
            <person name="Secka A."/>
            <person name="Antonio M."/>
            <person name="Oren A."/>
            <person name="Chaudhuri R."/>
            <person name="La Ragione R.M."/>
            <person name="Hildebrand F."/>
            <person name="Pallen M.J."/>
        </authorList>
    </citation>
    <scope>NUCLEOTIDE SEQUENCE [LARGE SCALE GENOMIC DNA]</scope>
    <source>
        <strain evidence="4 5">Sa2CUA1</strain>
    </source>
</reference>
<proteinExistence type="predicted"/>
<dbReference type="InterPro" id="IPR013094">
    <property type="entry name" value="AB_hydrolase_3"/>
</dbReference>
<keyword evidence="5" id="KW-1185">Reference proteome</keyword>